<sequence length="103" mass="11462">MDQWVTGSRDIRTAEGEAHVSCTPPVAAELFEISVLDTTGGDGHERWHTIGWGVDREEVDSIAETYVTRPMCPYDQARIRHQGLLVGMRRRPRPSAADGRDAS</sequence>
<reference evidence="1 2" key="1">
    <citation type="submission" date="2019-05" db="EMBL/GenBank/DDBJ databases">
        <title>Draft genome sequence of Nonomuraea turkmeniaca DSM 43926.</title>
        <authorList>
            <person name="Saricaoglu S."/>
            <person name="Isik K."/>
        </authorList>
    </citation>
    <scope>NUCLEOTIDE SEQUENCE [LARGE SCALE GENOMIC DNA]</scope>
    <source>
        <strain evidence="1 2">DSM 43926</strain>
    </source>
</reference>
<evidence type="ECO:0000313" key="2">
    <source>
        <dbReference type="Proteomes" id="UP000309128"/>
    </source>
</evidence>
<dbReference type="OrthoDB" id="3537633at2"/>
<proteinExistence type="predicted"/>
<dbReference type="Proteomes" id="UP000309128">
    <property type="component" value="Unassembled WGS sequence"/>
</dbReference>
<protein>
    <submittedName>
        <fullName evidence="1">Uncharacterized protein</fullName>
    </submittedName>
</protein>
<accession>A0A5S4F000</accession>
<dbReference type="EMBL" id="VCKY01000245">
    <property type="protein sequence ID" value="TMR09225.1"/>
    <property type="molecule type" value="Genomic_DNA"/>
</dbReference>
<comment type="caution">
    <text evidence="1">The sequence shown here is derived from an EMBL/GenBank/DDBJ whole genome shotgun (WGS) entry which is preliminary data.</text>
</comment>
<dbReference type="RefSeq" id="WP_138672670.1">
    <property type="nucleotide sequence ID" value="NZ_VCKY01000245.1"/>
</dbReference>
<organism evidence="1 2">
    <name type="scientific">Nonomuraea turkmeniaca</name>
    <dbReference type="NCBI Taxonomy" id="103838"/>
    <lineage>
        <taxon>Bacteria</taxon>
        <taxon>Bacillati</taxon>
        <taxon>Actinomycetota</taxon>
        <taxon>Actinomycetes</taxon>
        <taxon>Streptosporangiales</taxon>
        <taxon>Streptosporangiaceae</taxon>
        <taxon>Nonomuraea</taxon>
    </lineage>
</organism>
<name>A0A5S4F000_9ACTN</name>
<evidence type="ECO:0000313" key="1">
    <source>
        <dbReference type="EMBL" id="TMR09225.1"/>
    </source>
</evidence>
<keyword evidence="2" id="KW-1185">Reference proteome</keyword>
<gene>
    <name evidence="1" type="ORF">ETD86_44555</name>
</gene>
<dbReference type="AlphaFoldDB" id="A0A5S4F000"/>